<evidence type="ECO:0000256" key="1">
    <source>
        <dbReference type="SAM" id="MobiDB-lite"/>
    </source>
</evidence>
<evidence type="ECO:0000313" key="3">
    <source>
        <dbReference type="Proteomes" id="UP001500888"/>
    </source>
</evidence>
<name>A0ABP7JIJ9_9ACTN</name>
<accession>A0ABP7JIJ9</accession>
<keyword evidence="3" id="KW-1185">Reference proteome</keyword>
<dbReference type="Proteomes" id="UP001500888">
    <property type="component" value="Unassembled WGS sequence"/>
</dbReference>
<protein>
    <submittedName>
        <fullName evidence="2">Uncharacterized protein</fullName>
    </submittedName>
</protein>
<organism evidence="2 3">
    <name type="scientific">Sphaerisporangium flaviroseum</name>
    <dbReference type="NCBI Taxonomy" id="509199"/>
    <lineage>
        <taxon>Bacteria</taxon>
        <taxon>Bacillati</taxon>
        <taxon>Actinomycetota</taxon>
        <taxon>Actinomycetes</taxon>
        <taxon>Streptosporangiales</taxon>
        <taxon>Streptosporangiaceae</taxon>
        <taxon>Sphaerisporangium</taxon>
    </lineage>
</organism>
<sequence>MRVRHGHADPQDLLAVQDRFDTHFVDSNPGAGLAQPPDRTPPLPAPSRTHFQEPTIDRGRDQADRHAGFARQPLGPFGVVITRLEKGWTV</sequence>
<dbReference type="EMBL" id="BAAAZR010000063">
    <property type="protein sequence ID" value="GAA3844956.1"/>
    <property type="molecule type" value="Genomic_DNA"/>
</dbReference>
<evidence type="ECO:0000313" key="2">
    <source>
        <dbReference type="EMBL" id="GAA3844956.1"/>
    </source>
</evidence>
<comment type="caution">
    <text evidence="2">The sequence shown here is derived from an EMBL/GenBank/DDBJ whole genome shotgun (WGS) entry which is preliminary data.</text>
</comment>
<gene>
    <name evidence="2" type="ORF">GCM10022226_80100</name>
</gene>
<proteinExistence type="predicted"/>
<feature type="region of interest" description="Disordered" evidence="1">
    <location>
        <begin position="24"/>
        <end position="63"/>
    </location>
</feature>
<reference evidence="3" key="1">
    <citation type="journal article" date="2019" name="Int. J. Syst. Evol. Microbiol.">
        <title>The Global Catalogue of Microorganisms (GCM) 10K type strain sequencing project: providing services to taxonomists for standard genome sequencing and annotation.</title>
        <authorList>
            <consortium name="The Broad Institute Genomics Platform"/>
            <consortium name="The Broad Institute Genome Sequencing Center for Infectious Disease"/>
            <person name="Wu L."/>
            <person name="Ma J."/>
        </authorList>
    </citation>
    <scope>NUCLEOTIDE SEQUENCE [LARGE SCALE GENOMIC DNA]</scope>
    <source>
        <strain evidence="3">JCM 16908</strain>
    </source>
</reference>